<dbReference type="SUPFAM" id="SSF47986">
    <property type="entry name" value="DEATH domain"/>
    <property type="match status" value="1"/>
</dbReference>
<dbReference type="Pfam" id="PF00619">
    <property type="entry name" value="CARD"/>
    <property type="match status" value="1"/>
</dbReference>
<evidence type="ECO:0000256" key="1">
    <source>
        <dbReference type="SAM" id="MobiDB-lite"/>
    </source>
</evidence>
<keyword evidence="4" id="KW-1185">Reference proteome</keyword>
<dbReference type="GeneTree" id="ENSGT00390000013973"/>
<dbReference type="InterPro" id="IPR011029">
    <property type="entry name" value="DEATH-like_dom_sf"/>
</dbReference>
<dbReference type="AlphaFoldDB" id="A0A3B4WY62"/>
<sequence>MLTKREMKKEENPNSSTEIKDEQERFSRLILDIQKREGNVESAAVLKVASKKMDTNPFFPQALARVYYIELKDYNKAEMWAKEAKKRDPQSSFVADTLGQVHKNHLNYLNPLNEKRKELHFVDRHRTALIKGVRDTGAILDKLMDEELISNETYDAVRALTTPQDQMREILRFVSSAGRRSKDAFYQIIKGMKNLKHLISELQGSR</sequence>
<feature type="region of interest" description="Disordered" evidence="1">
    <location>
        <begin position="1"/>
        <end position="23"/>
    </location>
</feature>
<accession>A0A3B4WY62</accession>
<proteinExistence type="predicted"/>
<dbReference type="GO" id="GO:0005737">
    <property type="term" value="C:cytoplasm"/>
    <property type="evidence" value="ECO:0007669"/>
    <property type="project" value="TreeGrafter"/>
</dbReference>
<reference evidence="3" key="1">
    <citation type="submission" date="2025-08" db="UniProtKB">
        <authorList>
            <consortium name="Ensembl"/>
        </authorList>
    </citation>
    <scope>IDENTIFICATION</scope>
</reference>
<feature type="domain" description="CARD" evidence="2">
    <location>
        <begin position="114"/>
        <end position="190"/>
    </location>
</feature>
<evidence type="ECO:0000313" key="3">
    <source>
        <dbReference type="Ensembl" id="ENSSLDP00000010119.1"/>
    </source>
</evidence>
<dbReference type="PANTHER" id="PTHR16155:SF18">
    <property type="entry name" value="STERILE ALPHA MOTIF DOMAIN-CONTAINING PROTEIN 9-LIKE"/>
    <property type="match status" value="1"/>
</dbReference>
<dbReference type="STRING" id="1841481.ENSSLDP00000010119"/>
<dbReference type="PANTHER" id="PTHR16155">
    <property type="entry name" value="DED DOMAIN-CONTAINING PROTEIN"/>
    <property type="match status" value="1"/>
</dbReference>
<protein>
    <recommendedName>
        <fullName evidence="2">CARD domain-containing protein</fullName>
    </recommendedName>
</protein>
<dbReference type="PROSITE" id="PS50209">
    <property type="entry name" value="CARD"/>
    <property type="match status" value="1"/>
</dbReference>
<dbReference type="GO" id="GO:0042981">
    <property type="term" value="P:regulation of apoptotic process"/>
    <property type="evidence" value="ECO:0007669"/>
    <property type="project" value="InterPro"/>
</dbReference>
<evidence type="ECO:0000313" key="4">
    <source>
        <dbReference type="Proteomes" id="UP000261360"/>
    </source>
</evidence>
<dbReference type="Ensembl" id="ENSSLDT00000010486.1">
    <property type="protein sequence ID" value="ENSSLDP00000010119.1"/>
    <property type="gene ID" value="ENSSLDG00000008064.1"/>
</dbReference>
<dbReference type="Gene3D" id="1.10.533.10">
    <property type="entry name" value="Death Domain, Fas"/>
    <property type="match status" value="1"/>
</dbReference>
<evidence type="ECO:0000259" key="2">
    <source>
        <dbReference type="PROSITE" id="PS50209"/>
    </source>
</evidence>
<organism evidence="3 4">
    <name type="scientific">Seriola lalandi dorsalis</name>
    <dbReference type="NCBI Taxonomy" id="1841481"/>
    <lineage>
        <taxon>Eukaryota</taxon>
        <taxon>Metazoa</taxon>
        <taxon>Chordata</taxon>
        <taxon>Craniata</taxon>
        <taxon>Vertebrata</taxon>
        <taxon>Euteleostomi</taxon>
        <taxon>Actinopterygii</taxon>
        <taxon>Neopterygii</taxon>
        <taxon>Teleostei</taxon>
        <taxon>Neoteleostei</taxon>
        <taxon>Acanthomorphata</taxon>
        <taxon>Carangaria</taxon>
        <taxon>Carangiformes</taxon>
        <taxon>Carangidae</taxon>
        <taxon>Seriola</taxon>
    </lineage>
</organism>
<name>A0A3B4WY62_SERLL</name>
<dbReference type="Proteomes" id="UP000261360">
    <property type="component" value="Unplaced"/>
</dbReference>
<dbReference type="InterPro" id="IPR001315">
    <property type="entry name" value="CARD"/>
</dbReference>
<reference evidence="3" key="2">
    <citation type="submission" date="2025-09" db="UniProtKB">
        <authorList>
            <consortium name="Ensembl"/>
        </authorList>
    </citation>
    <scope>IDENTIFICATION</scope>
</reference>